<evidence type="ECO:0000256" key="2">
    <source>
        <dbReference type="ARBA" id="ARBA00022723"/>
    </source>
</evidence>
<accession>A0A2R4MC22</accession>
<keyword evidence="2 4" id="KW-0479">Metal-binding</keyword>
<evidence type="ECO:0000313" key="6">
    <source>
        <dbReference type="EMBL" id="AVX03523.1"/>
    </source>
</evidence>
<dbReference type="PANTHER" id="PTHR35008:SF8">
    <property type="entry name" value="ALCOHOL DEHYDROGENASE CYTOCHROME C SUBUNIT"/>
    <property type="match status" value="1"/>
</dbReference>
<dbReference type="PROSITE" id="PS51007">
    <property type="entry name" value="CYTC"/>
    <property type="match status" value="1"/>
</dbReference>
<keyword evidence="3 4" id="KW-0408">Iron</keyword>
<dbReference type="GO" id="GO:0020037">
    <property type="term" value="F:heme binding"/>
    <property type="evidence" value="ECO:0007669"/>
    <property type="project" value="InterPro"/>
</dbReference>
<keyword evidence="7" id="KW-1185">Reference proteome</keyword>
<dbReference type="Pfam" id="PF00034">
    <property type="entry name" value="Cytochrom_C"/>
    <property type="match status" value="1"/>
</dbReference>
<evidence type="ECO:0000256" key="4">
    <source>
        <dbReference type="PROSITE-ProRule" id="PRU00433"/>
    </source>
</evidence>
<dbReference type="PANTHER" id="PTHR35008">
    <property type="entry name" value="BLL4482 PROTEIN-RELATED"/>
    <property type="match status" value="1"/>
</dbReference>
<dbReference type="InterPro" id="IPR051459">
    <property type="entry name" value="Cytochrome_c-type_DH"/>
</dbReference>
<organism evidence="6 7">
    <name type="scientific">Maritalea myrionectae</name>
    <dbReference type="NCBI Taxonomy" id="454601"/>
    <lineage>
        <taxon>Bacteria</taxon>
        <taxon>Pseudomonadati</taxon>
        <taxon>Pseudomonadota</taxon>
        <taxon>Alphaproteobacteria</taxon>
        <taxon>Hyphomicrobiales</taxon>
        <taxon>Devosiaceae</taxon>
        <taxon>Maritalea</taxon>
    </lineage>
</organism>
<dbReference type="GO" id="GO:0046872">
    <property type="term" value="F:metal ion binding"/>
    <property type="evidence" value="ECO:0007669"/>
    <property type="project" value="UniProtKB-KW"/>
</dbReference>
<dbReference type="STRING" id="1122213.GCA_000423365_01803"/>
<dbReference type="SUPFAM" id="SSF46626">
    <property type="entry name" value="Cytochrome c"/>
    <property type="match status" value="1"/>
</dbReference>
<dbReference type="Gene3D" id="1.10.760.10">
    <property type="entry name" value="Cytochrome c-like domain"/>
    <property type="match status" value="1"/>
</dbReference>
<reference evidence="6 7" key="1">
    <citation type="submission" date="2017-05" db="EMBL/GenBank/DDBJ databases">
        <title>Genome Analysis of Maritalea myrionectae HL2708#5.</title>
        <authorList>
            <consortium name="Cotde Inc.-PKNU"/>
            <person name="Jang D."/>
            <person name="Oh H.-M."/>
        </authorList>
    </citation>
    <scope>NUCLEOTIDE SEQUENCE [LARGE SCALE GENOMIC DNA]</scope>
    <source>
        <strain evidence="6 7">HL2708#5</strain>
    </source>
</reference>
<feature type="domain" description="Cytochrome c" evidence="5">
    <location>
        <begin position="44"/>
        <end position="129"/>
    </location>
</feature>
<protein>
    <recommendedName>
        <fullName evidence="5">Cytochrome c domain-containing protein</fullName>
    </recommendedName>
</protein>
<dbReference type="GO" id="GO:0009055">
    <property type="term" value="F:electron transfer activity"/>
    <property type="evidence" value="ECO:0007669"/>
    <property type="project" value="InterPro"/>
</dbReference>
<dbReference type="RefSeq" id="WP_027834809.1">
    <property type="nucleotide sequence ID" value="NZ_CP021330.1"/>
</dbReference>
<dbReference type="Proteomes" id="UP000258927">
    <property type="component" value="Chromosome"/>
</dbReference>
<evidence type="ECO:0000256" key="1">
    <source>
        <dbReference type="ARBA" id="ARBA00022617"/>
    </source>
</evidence>
<dbReference type="InterPro" id="IPR009056">
    <property type="entry name" value="Cyt_c-like_dom"/>
</dbReference>
<evidence type="ECO:0000256" key="3">
    <source>
        <dbReference type="ARBA" id="ARBA00023004"/>
    </source>
</evidence>
<keyword evidence="1 4" id="KW-0349">Heme</keyword>
<dbReference type="InterPro" id="IPR036909">
    <property type="entry name" value="Cyt_c-like_dom_sf"/>
</dbReference>
<dbReference type="AlphaFoldDB" id="A0A2R4MC22"/>
<proteinExistence type="predicted"/>
<gene>
    <name evidence="6" type="ORF">MXMO3_00992</name>
</gene>
<dbReference type="KEGG" id="mmyr:MXMO3_00992"/>
<name>A0A2R4MC22_9HYPH</name>
<evidence type="ECO:0000259" key="5">
    <source>
        <dbReference type="PROSITE" id="PS51007"/>
    </source>
</evidence>
<dbReference type="EMBL" id="CP021330">
    <property type="protein sequence ID" value="AVX03523.1"/>
    <property type="molecule type" value="Genomic_DNA"/>
</dbReference>
<evidence type="ECO:0000313" key="7">
    <source>
        <dbReference type="Proteomes" id="UP000258927"/>
    </source>
</evidence>
<sequence>MNKNVLILSALAIVALLAFVYVRSNTPAPTRAPMVSVTPIEVSGQTALGKSKFEENCASCHGENATGLDGVGPPLVHKIYEPSHHADIAFMLAVQNGVRAHHWPFGNMPAVDIEESDMQAVIAYIRKLQVANGID</sequence>